<reference evidence="3" key="1">
    <citation type="submission" date="2017-11" db="EMBL/GenBank/DDBJ databases">
        <authorList>
            <person name="Duchaud E."/>
        </authorList>
    </citation>
    <scope>NUCLEOTIDE SEQUENCE [LARGE SCALE GENOMIC DNA]</scope>
    <source>
        <strain evidence="3">Tenacibaculum sp. TNO020</strain>
    </source>
</reference>
<gene>
    <name evidence="2" type="ORF">TNO020_10022</name>
</gene>
<proteinExistence type="predicted"/>
<name>A0A2H1YER8_9FLAO</name>
<evidence type="ECO:0000256" key="1">
    <source>
        <dbReference type="SAM" id="Phobius"/>
    </source>
</evidence>
<dbReference type="AlphaFoldDB" id="A0A2H1YER8"/>
<evidence type="ECO:0000313" key="3">
    <source>
        <dbReference type="Proteomes" id="UP000234211"/>
    </source>
</evidence>
<evidence type="ECO:0000313" key="2">
    <source>
        <dbReference type="EMBL" id="SOS73910.1"/>
    </source>
</evidence>
<keyword evidence="3" id="KW-1185">Reference proteome</keyword>
<sequence>MISEKKYDFYLEILLGVVFFCIIGGFIYKENYPNKIINELHQEALVYSSNMEFNGIVVKKSVDELNNNSPVLTLNNGKRVYVYNYFFQKIKLKDSIVKKKHTHKFKVFRGVKVFNFNMKEFIDLQKQLKTKK</sequence>
<dbReference type="EMBL" id="OENF01000001">
    <property type="protein sequence ID" value="SOS73910.1"/>
    <property type="molecule type" value="Genomic_DNA"/>
</dbReference>
<keyword evidence="1" id="KW-0812">Transmembrane</keyword>
<protein>
    <submittedName>
        <fullName evidence="2">Uncharacterized protein</fullName>
    </submittedName>
</protein>
<organism evidence="2 3">
    <name type="scientific">Tenacibaculum piscium</name>
    <dbReference type="NCBI Taxonomy" id="1458515"/>
    <lineage>
        <taxon>Bacteria</taxon>
        <taxon>Pseudomonadati</taxon>
        <taxon>Bacteroidota</taxon>
        <taxon>Flavobacteriia</taxon>
        <taxon>Flavobacteriales</taxon>
        <taxon>Flavobacteriaceae</taxon>
        <taxon>Tenacibaculum</taxon>
    </lineage>
</organism>
<dbReference type="RefSeq" id="WP_101916436.1">
    <property type="nucleotide sequence ID" value="NZ_OENF01000001.1"/>
</dbReference>
<feature type="transmembrane region" description="Helical" evidence="1">
    <location>
        <begin position="9"/>
        <end position="28"/>
    </location>
</feature>
<dbReference type="Proteomes" id="UP000234211">
    <property type="component" value="Unassembled WGS sequence"/>
</dbReference>
<keyword evidence="1" id="KW-1133">Transmembrane helix</keyword>
<keyword evidence="1" id="KW-0472">Membrane</keyword>
<accession>A0A2H1YER8</accession>